<sequence>MKTATLFAAALISVTASNLVFAQYNGPNFGSNAGPYTGMGVTRAQVSADLDQARANGELKLGDEYHYAPAKQASAGKTRAEVLAELEQARKDGKLAVGDASYPSQPAQTSDRYRYEVRSQSVSADKLSSYNKPLEYRN</sequence>
<organism evidence="3 4">
    <name type="scientific">Undibacterium terreum</name>
    <dbReference type="NCBI Taxonomy" id="1224302"/>
    <lineage>
        <taxon>Bacteria</taxon>
        <taxon>Pseudomonadati</taxon>
        <taxon>Pseudomonadota</taxon>
        <taxon>Betaproteobacteria</taxon>
        <taxon>Burkholderiales</taxon>
        <taxon>Oxalobacteraceae</taxon>
        <taxon>Undibacterium</taxon>
    </lineage>
</organism>
<keyword evidence="4" id="KW-1185">Reference proteome</keyword>
<proteinExistence type="predicted"/>
<evidence type="ECO:0000313" key="3">
    <source>
        <dbReference type="EMBL" id="GGC97574.1"/>
    </source>
</evidence>
<protein>
    <recommendedName>
        <fullName evidence="5">DUF4148 domain-containing protein</fullName>
    </recommendedName>
</protein>
<dbReference type="AlphaFoldDB" id="A0A916XQM5"/>
<dbReference type="EMBL" id="BMED01000007">
    <property type="protein sequence ID" value="GGC97574.1"/>
    <property type="molecule type" value="Genomic_DNA"/>
</dbReference>
<evidence type="ECO:0000256" key="1">
    <source>
        <dbReference type="SAM" id="MobiDB-lite"/>
    </source>
</evidence>
<dbReference type="RefSeq" id="WP_188569012.1">
    <property type="nucleotide sequence ID" value="NZ_BMED01000007.1"/>
</dbReference>
<reference evidence="3" key="1">
    <citation type="journal article" date="2014" name="Int. J. Syst. Evol. Microbiol.">
        <title>Complete genome sequence of Corynebacterium casei LMG S-19264T (=DSM 44701T), isolated from a smear-ripened cheese.</title>
        <authorList>
            <consortium name="US DOE Joint Genome Institute (JGI-PGF)"/>
            <person name="Walter F."/>
            <person name="Albersmeier A."/>
            <person name="Kalinowski J."/>
            <person name="Ruckert C."/>
        </authorList>
    </citation>
    <scope>NUCLEOTIDE SEQUENCE</scope>
    <source>
        <strain evidence="3">CGMCC 1.10998</strain>
    </source>
</reference>
<accession>A0A916XQM5</accession>
<evidence type="ECO:0000256" key="2">
    <source>
        <dbReference type="SAM" id="SignalP"/>
    </source>
</evidence>
<reference evidence="3" key="2">
    <citation type="submission" date="2020-09" db="EMBL/GenBank/DDBJ databases">
        <authorList>
            <person name="Sun Q."/>
            <person name="Zhou Y."/>
        </authorList>
    </citation>
    <scope>NUCLEOTIDE SEQUENCE</scope>
    <source>
        <strain evidence="3">CGMCC 1.10998</strain>
    </source>
</reference>
<dbReference type="InterPro" id="IPR025421">
    <property type="entry name" value="DUF4148"/>
</dbReference>
<evidence type="ECO:0000313" key="4">
    <source>
        <dbReference type="Proteomes" id="UP000637423"/>
    </source>
</evidence>
<keyword evidence="2" id="KW-0732">Signal</keyword>
<feature type="signal peptide" evidence="2">
    <location>
        <begin position="1"/>
        <end position="22"/>
    </location>
</feature>
<evidence type="ECO:0008006" key="5">
    <source>
        <dbReference type="Google" id="ProtNLM"/>
    </source>
</evidence>
<name>A0A916XQM5_9BURK</name>
<dbReference type="Proteomes" id="UP000637423">
    <property type="component" value="Unassembled WGS sequence"/>
</dbReference>
<comment type="caution">
    <text evidence="3">The sequence shown here is derived from an EMBL/GenBank/DDBJ whole genome shotgun (WGS) entry which is preliminary data.</text>
</comment>
<feature type="compositionally biased region" description="Polar residues" evidence="1">
    <location>
        <begin position="118"/>
        <end position="131"/>
    </location>
</feature>
<feature type="chain" id="PRO_5036857327" description="DUF4148 domain-containing protein" evidence="2">
    <location>
        <begin position="23"/>
        <end position="138"/>
    </location>
</feature>
<dbReference type="Pfam" id="PF13663">
    <property type="entry name" value="DUF4148"/>
    <property type="match status" value="2"/>
</dbReference>
<feature type="region of interest" description="Disordered" evidence="1">
    <location>
        <begin position="94"/>
        <end position="138"/>
    </location>
</feature>
<gene>
    <name evidence="3" type="ORF">GCM10011396_51380</name>
</gene>